<dbReference type="InterPro" id="IPR023343">
    <property type="entry name" value="Penicillin_amidase_dom1"/>
</dbReference>
<name>A0ABW9RIT4_9BACT</name>
<dbReference type="InterPro" id="IPR029055">
    <property type="entry name" value="Ntn_hydrolases_N"/>
</dbReference>
<comment type="similarity">
    <text evidence="1">Belongs to the peptidase S45 family.</text>
</comment>
<evidence type="ECO:0000313" key="5">
    <source>
        <dbReference type="EMBL" id="MTI23830.1"/>
    </source>
</evidence>
<dbReference type="PANTHER" id="PTHR34218">
    <property type="entry name" value="PEPTIDASE S45 PENICILLIN AMIDASE"/>
    <property type="match status" value="1"/>
</dbReference>
<evidence type="ECO:0000313" key="6">
    <source>
        <dbReference type="Proteomes" id="UP000798808"/>
    </source>
</evidence>
<comment type="caution">
    <text evidence="5">The sequence shown here is derived from an EMBL/GenBank/DDBJ whole genome shotgun (WGS) entry which is preliminary data.</text>
</comment>
<keyword evidence="2" id="KW-0378">Hydrolase</keyword>
<dbReference type="SUPFAM" id="SSF56235">
    <property type="entry name" value="N-terminal nucleophile aminohydrolases (Ntn hydrolases)"/>
    <property type="match status" value="1"/>
</dbReference>
<organism evidence="5 6">
    <name type="scientific">Fulvivirga kasyanovii</name>
    <dbReference type="NCBI Taxonomy" id="396812"/>
    <lineage>
        <taxon>Bacteria</taxon>
        <taxon>Pseudomonadati</taxon>
        <taxon>Bacteroidota</taxon>
        <taxon>Cytophagia</taxon>
        <taxon>Cytophagales</taxon>
        <taxon>Fulvivirgaceae</taxon>
        <taxon>Fulvivirga</taxon>
    </lineage>
</organism>
<evidence type="ECO:0000256" key="1">
    <source>
        <dbReference type="ARBA" id="ARBA00006586"/>
    </source>
</evidence>
<dbReference type="InterPro" id="IPR043146">
    <property type="entry name" value="Penicillin_amidase_N_B-knob"/>
</dbReference>
<dbReference type="EMBL" id="SMLW01000311">
    <property type="protein sequence ID" value="MTI23830.1"/>
    <property type="molecule type" value="Genomic_DNA"/>
</dbReference>
<keyword evidence="4" id="KW-0812">Transmembrane</keyword>
<protein>
    <submittedName>
        <fullName evidence="5">Penicillin acylase family protein</fullName>
    </submittedName>
</protein>
<dbReference type="PIRSF" id="PIRSF001227">
    <property type="entry name" value="Pen_acylase"/>
    <property type="match status" value="1"/>
</dbReference>
<evidence type="ECO:0000256" key="2">
    <source>
        <dbReference type="ARBA" id="ARBA00022801"/>
    </source>
</evidence>
<proteinExistence type="inferred from homology"/>
<dbReference type="Gene3D" id="1.10.1400.10">
    <property type="match status" value="1"/>
</dbReference>
<dbReference type="InterPro" id="IPR002692">
    <property type="entry name" value="S45"/>
</dbReference>
<dbReference type="Gene3D" id="1.10.439.10">
    <property type="entry name" value="Penicillin Amidohydrolase, domain 1"/>
    <property type="match status" value="1"/>
</dbReference>
<dbReference type="InterPro" id="IPR014395">
    <property type="entry name" value="Pen/GL7ACA/AHL_acylase"/>
</dbReference>
<sequence>MKVIKYIFGVFATLAILIAVFLLFYVNYQKPEYQGEYEFKGLEKSVKVYFDTFGTPHIYASNNQDAYRALGYVHAQDRLWQMELMRRIASGRLAEIFGKDLLETDKFFRTVSIHEYSKKNVAELKERKSRILPLAEAYLQGVNEFLKEGKSPIEFTLLGIDKVPFTLEDIYNITGYMSFSFANAQKTDPVVTAFASMGSSYLKAFDVDPTVSSEKIKSYSRGSDYVAIAGHVNDVLNKMPLAPFIGSNSWVLSPEKSETGRVVLSNDPHIGFSQPAVWYEAHLSTPDINYFGYHIAGVPFAFLIHNEHVANGLTMFENDDMDFYRERVSKENGSQYWAVDHWEDFETRKEIIAIKDSTNVEIEVRSTRHGPVINDVVDGVSKEQPIAMWWVYFQFSNHLLDAAHEMAIAKNIDDMRAAGSKIHAPGLNLMYGDAQGNIAWWAVGRLPKRPAHVNSKMILDGASGKDDPQGYYNFEANPQAENPPWGYVYSANNQSIMNVRGRKILYPGYYLPDTRAARIVEVLESERRMSRSELKALFMDSKYMGIKQLKELLVSELIESDLSEMEREALEHFKVWNGYHDKETLGAAIFYPWVINIYELAMKDNLKSTFEDRGDKLFTSFMSTYLMKRSIPVFISAKSSPWWDDASTEEVVEDRKDIVTSAFKEAVGYLSKRFGDKPNTWTWGKVHTVEHNHPLGSVALLKSIFNVGPFHLSGSEMVVNNLGFPYNEDKLFNTSFGPSTRRIIDFSDIDNSESILPTGQSGVPFSNHYN</sequence>
<accession>A0ABW9RIT4</accession>
<dbReference type="PANTHER" id="PTHR34218:SF5">
    <property type="entry name" value="PENICILLIN ACYLASE FAMILY PROTEIN"/>
    <property type="match status" value="1"/>
</dbReference>
<evidence type="ECO:0000256" key="4">
    <source>
        <dbReference type="SAM" id="Phobius"/>
    </source>
</evidence>
<dbReference type="RefSeq" id="WP_155169169.1">
    <property type="nucleotide sequence ID" value="NZ_SMLW01000311.1"/>
</dbReference>
<dbReference type="Gene3D" id="2.30.120.10">
    <property type="match status" value="1"/>
</dbReference>
<dbReference type="Gene3D" id="3.60.20.10">
    <property type="entry name" value="Glutamine Phosphoribosylpyrophosphate, subunit 1, domain 1"/>
    <property type="match status" value="1"/>
</dbReference>
<keyword evidence="3" id="KW-0865">Zymogen</keyword>
<gene>
    <name evidence="5" type="ORF">E1163_02590</name>
</gene>
<dbReference type="Pfam" id="PF01804">
    <property type="entry name" value="Penicil_amidase"/>
    <property type="match status" value="1"/>
</dbReference>
<keyword evidence="4" id="KW-1133">Transmembrane helix</keyword>
<reference evidence="5 6" key="1">
    <citation type="submission" date="2019-02" db="EMBL/GenBank/DDBJ databases">
        <authorList>
            <person name="Goldberg S.R."/>
            <person name="Haltli B.A."/>
            <person name="Correa H."/>
            <person name="Russell K.G."/>
        </authorList>
    </citation>
    <scope>NUCLEOTIDE SEQUENCE [LARGE SCALE GENOMIC DNA]</scope>
    <source>
        <strain evidence="5 6">JCM 16186</strain>
    </source>
</reference>
<keyword evidence="6" id="KW-1185">Reference proteome</keyword>
<feature type="transmembrane region" description="Helical" evidence="4">
    <location>
        <begin position="7"/>
        <end position="26"/>
    </location>
</feature>
<evidence type="ECO:0000256" key="3">
    <source>
        <dbReference type="ARBA" id="ARBA00023145"/>
    </source>
</evidence>
<keyword evidence="4" id="KW-0472">Membrane</keyword>
<dbReference type="CDD" id="cd03747">
    <property type="entry name" value="Ntn_PGA_like"/>
    <property type="match status" value="1"/>
</dbReference>
<dbReference type="Proteomes" id="UP000798808">
    <property type="component" value="Unassembled WGS sequence"/>
</dbReference>
<feature type="non-terminal residue" evidence="5">
    <location>
        <position position="770"/>
    </location>
</feature>
<dbReference type="InterPro" id="IPR043147">
    <property type="entry name" value="Penicillin_amidase_A-knob"/>
</dbReference>